<protein>
    <submittedName>
        <fullName evidence="2">Uncharacterized protein</fullName>
    </submittedName>
</protein>
<accession>A0A645B588</accession>
<evidence type="ECO:0000313" key="2">
    <source>
        <dbReference type="EMBL" id="MPM59771.1"/>
    </source>
</evidence>
<reference evidence="2" key="1">
    <citation type="submission" date="2019-08" db="EMBL/GenBank/DDBJ databases">
        <authorList>
            <person name="Kucharzyk K."/>
            <person name="Murdoch R.W."/>
            <person name="Higgins S."/>
            <person name="Loffler F."/>
        </authorList>
    </citation>
    <scope>NUCLEOTIDE SEQUENCE</scope>
</reference>
<feature type="region of interest" description="Disordered" evidence="1">
    <location>
        <begin position="134"/>
        <end position="186"/>
    </location>
</feature>
<dbReference type="EMBL" id="VSSQ01017450">
    <property type="protein sequence ID" value="MPM59771.1"/>
    <property type="molecule type" value="Genomic_DNA"/>
</dbReference>
<evidence type="ECO:0000256" key="1">
    <source>
        <dbReference type="SAM" id="MobiDB-lite"/>
    </source>
</evidence>
<feature type="compositionally biased region" description="Polar residues" evidence="1">
    <location>
        <begin position="140"/>
        <end position="150"/>
    </location>
</feature>
<comment type="caution">
    <text evidence="2">The sequence shown here is derived from an EMBL/GenBank/DDBJ whole genome shotgun (WGS) entry which is preliminary data.</text>
</comment>
<name>A0A645B588_9ZZZZ</name>
<organism evidence="2">
    <name type="scientific">bioreactor metagenome</name>
    <dbReference type="NCBI Taxonomy" id="1076179"/>
    <lineage>
        <taxon>unclassified sequences</taxon>
        <taxon>metagenomes</taxon>
        <taxon>ecological metagenomes</taxon>
    </lineage>
</organism>
<sequence>MHDPLFGHGICRHTAKRDGKCIEIHWGRMLGKKIAQQLQDALITNECGGAADPRFPESKGEGLVVRVGKDIILLAIGVEHRFCKEPNQIRLFKQGPYLFWRVPGTVKPTNQTAHAGSKHKVDGNSLLFKSLQYRDVGNTPGPSTGENQGNLGRGPQGTETQQNQQHSKEAPHTVSPTDQRGNPGCH</sequence>
<proteinExistence type="predicted"/>
<dbReference type="AlphaFoldDB" id="A0A645B588"/>
<gene>
    <name evidence="2" type="ORF">SDC9_106617</name>
</gene>